<evidence type="ECO:0000256" key="1">
    <source>
        <dbReference type="ARBA" id="ARBA00007921"/>
    </source>
</evidence>
<dbReference type="CDD" id="cd04163">
    <property type="entry name" value="Era"/>
    <property type="match status" value="1"/>
</dbReference>
<dbReference type="NCBIfam" id="TIGR00231">
    <property type="entry name" value="small_GTP"/>
    <property type="match status" value="1"/>
</dbReference>
<dbReference type="InterPro" id="IPR005225">
    <property type="entry name" value="Small_GTP-bd"/>
</dbReference>
<dbReference type="InterPro" id="IPR030388">
    <property type="entry name" value="G_ERA_dom"/>
</dbReference>
<sequence length="287" mass="32583">MVGRPNAGKSTLLNRIVGRKIAIVSDKPQTTRNRILAVKSYPQGQVVFMDTPGIHRPLHRMNVRMVEMALDSMSQVDALGVVIDTTESIGAGDRFLVRLLEQVRIPVVLVLNKIDRVAKSTLLPKMDWYRKQHDFTALIPISALDGEGVDDLECLILSQLPEGDVLYPDDSVLDQPERFYVTEIVREKLLLHTRAEIPFSSAVVMDRFEEMDEKGVMRLYCSILVENSSQKPIVIGRGGTMIKRIGEGARVELERFFDARVYLDLHVKVRANWRENNRVLDDLGLKY</sequence>
<keyword evidence="4" id="KW-0342">GTP-binding</keyword>
<evidence type="ECO:0000256" key="3">
    <source>
        <dbReference type="ARBA" id="ARBA00022884"/>
    </source>
</evidence>
<accession>A0A381NP90</accession>
<evidence type="ECO:0000259" key="5">
    <source>
        <dbReference type="PROSITE" id="PS50823"/>
    </source>
</evidence>
<dbReference type="SUPFAM" id="SSF52540">
    <property type="entry name" value="P-loop containing nucleoside triphosphate hydrolases"/>
    <property type="match status" value="1"/>
</dbReference>
<feature type="domain" description="Era-type G" evidence="6">
    <location>
        <begin position="1"/>
        <end position="162"/>
    </location>
</feature>
<dbReference type="InterPro" id="IPR027417">
    <property type="entry name" value="P-loop_NTPase"/>
</dbReference>
<dbReference type="InterPro" id="IPR004044">
    <property type="entry name" value="KH_dom_type_2"/>
</dbReference>
<dbReference type="InterPro" id="IPR009019">
    <property type="entry name" value="KH_sf_prok-type"/>
</dbReference>
<dbReference type="GO" id="GO:0019843">
    <property type="term" value="F:rRNA binding"/>
    <property type="evidence" value="ECO:0007669"/>
    <property type="project" value="TreeGrafter"/>
</dbReference>
<evidence type="ECO:0000259" key="6">
    <source>
        <dbReference type="PROSITE" id="PS51713"/>
    </source>
</evidence>
<protein>
    <recommendedName>
        <fullName evidence="8">Era-type G domain-containing protein</fullName>
    </recommendedName>
</protein>
<dbReference type="NCBIfam" id="TIGR00436">
    <property type="entry name" value="era"/>
    <property type="match status" value="1"/>
</dbReference>
<keyword evidence="2" id="KW-0547">Nucleotide-binding</keyword>
<evidence type="ECO:0008006" key="8">
    <source>
        <dbReference type="Google" id="ProtNLM"/>
    </source>
</evidence>
<dbReference type="GO" id="GO:0000028">
    <property type="term" value="P:ribosomal small subunit assembly"/>
    <property type="evidence" value="ECO:0007669"/>
    <property type="project" value="TreeGrafter"/>
</dbReference>
<dbReference type="SUPFAM" id="SSF54814">
    <property type="entry name" value="Prokaryotic type KH domain (KH-domain type II)"/>
    <property type="match status" value="1"/>
</dbReference>
<evidence type="ECO:0000256" key="4">
    <source>
        <dbReference type="ARBA" id="ARBA00023134"/>
    </source>
</evidence>
<dbReference type="PROSITE" id="PS50823">
    <property type="entry name" value="KH_TYPE_2"/>
    <property type="match status" value="1"/>
</dbReference>
<dbReference type="PANTHER" id="PTHR42698">
    <property type="entry name" value="GTPASE ERA"/>
    <property type="match status" value="1"/>
</dbReference>
<dbReference type="PANTHER" id="PTHR42698:SF1">
    <property type="entry name" value="GTPASE ERA, MITOCHONDRIAL"/>
    <property type="match status" value="1"/>
</dbReference>
<name>A0A381NP90_9ZZZZ</name>
<dbReference type="EMBL" id="UINC01000501">
    <property type="protein sequence ID" value="SUZ56442.1"/>
    <property type="molecule type" value="Genomic_DNA"/>
</dbReference>
<dbReference type="HAMAP" id="MF_00367">
    <property type="entry name" value="GTPase_Era"/>
    <property type="match status" value="1"/>
</dbReference>
<dbReference type="InterPro" id="IPR015946">
    <property type="entry name" value="KH_dom-like_a/b"/>
</dbReference>
<dbReference type="AlphaFoldDB" id="A0A381NP90"/>
<dbReference type="GO" id="GO:0005525">
    <property type="term" value="F:GTP binding"/>
    <property type="evidence" value="ECO:0007669"/>
    <property type="project" value="UniProtKB-KW"/>
</dbReference>
<dbReference type="CDD" id="cd22534">
    <property type="entry name" value="KH-II_Era"/>
    <property type="match status" value="1"/>
</dbReference>
<gene>
    <name evidence="7" type="ORF">METZ01_LOCUS9296</name>
</gene>
<dbReference type="InterPro" id="IPR006073">
    <property type="entry name" value="GTP-bd"/>
</dbReference>
<dbReference type="InterPro" id="IPR005662">
    <property type="entry name" value="GTPase_Era-like"/>
</dbReference>
<dbReference type="NCBIfam" id="NF000908">
    <property type="entry name" value="PRK00089.1"/>
    <property type="match status" value="1"/>
</dbReference>
<reference evidence="7" key="1">
    <citation type="submission" date="2018-05" db="EMBL/GenBank/DDBJ databases">
        <authorList>
            <person name="Lanie J.A."/>
            <person name="Ng W.-L."/>
            <person name="Kazmierczak K.M."/>
            <person name="Andrzejewski T.M."/>
            <person name="Davidsen T.M."/>
            <person name="Wayne K.J."/>
            <person name="Tettelin H."/>
            <person name="Glass J.I."/>
            <person name="Rusch D."/>
            <person name="Podicherti R."/>
            <person name="Tsui H.-C.T."/>
            <person name="Winkler M.E."/>
        </authorList>
    </citation>
    <scope>NUCLEOTIDE SEQUENCE</scope>
</reference>
<organism evidence="7">
    <name type="scientific">marine metagenome</name>
    <dbReference type="NCBI Taxonomy" id="408172"/>
    <lineage>
        <taxon>unclassified sequences</taxon>
        <taxon>metagenomes</taxon>
        <taxon>ecological metagenomes</taxon>
    </lineage>
</organism>
<dbReference type="Pfam" id="PF07650">
    <property type="entry name" value="KH_2"/>
    <property type="match status" value="1"/>
</dbReference>
<keyword evidence="3" id="KW-0694">RNA-binding</keyword>
<dbReference type="Pfam" id="PF01926">
    <property type="entry name" value="MMR_HSR1"/>
    <property type="match status" value="1"/>
</dbReference>
<evidence type="ECO:0000256" key="2">
    <source>
        <dbReference type="ARBA" id="ARBA00022741"/>
    </source>
</evidence>
<dbReference type="Gene3D" id="3.40.50.300">
    <property type="entry name" value="P-loop containing nucleotide triphosphate hydrolases"/>
    <property type="match status" value="1"/>
</dbReference>
<dbReference type="GO" id="GO:0005829">
    <property type="term" value="C:cytosol"/>
    <property type="evidence" value="ECO:0007669"/>
    <property type="project" value="TreeGrafter"/>
</dbReference>
<dbReference type="Gene3D" id="3.30.300.20">
    <property type="match status" value="1"/>
</dbReference>
<feature type="domain" description="KH type-2" evidence="5">
    <location>
        <begin position="213"/>
        <end position="271"/>
    </location>
</feature>
<evidence type="ECO:0000313" key="7">
    <source>
        <dbReference type="EMBL" id="SUZ56442.1"/>
    </source>
</evidence>
<proteinExistence type="inferred from homology"/>
<dbReference type="PROSITE" id="PS51713">
    <property type="entry name" value="G_ERA"/>
    <property type="match status" value="1"/>
</dbReference>
<dbReference type="GO" id="GO:0043024">
    <property type="term" value="F:ribosomal small subunit binding"/>
    <property type="evidence" value="ECO:0007669"/>
    <property type="project" value="TreeGrafter"/>
</dbReference>
<comment type="similarity">
    <text evidence="1">Belongs to the TRAFAC class TrmE-Era-EngA-EngB-Septin-like GTPase superfamily. Era GTPase family.</text>
</comment>